<keyword evidence="2" id="KW-0175">Coiled coil</keyword>
<feature type="domain" description="CCHC-type" evidence="4">
    <location>
        <begin position="193"/>
        <end position="206"/>
    </location>
</feature>
<proteinExistence type="predicted"/>
<keyword evidence="1" id="KW-0862">Zinc</keyword>
<evidence type="ECO:0000313" key="6">
    <source>
        <dbReference type="Proteomes" id="UP000683360"/>
    </source>
</evidence>
<feature type="compositionally biased region" description="Acidic residues" evidence="3">
    <location>
        <begin position="446"/>
        <end position="459"/>
    </location>
</feature>
<dbReference type="EMBL" id="CAJPWZ010000058">
    <property type="protein sequence ID" value="CAG2185039.1"/>
    <property type="molecule type" value="Genomic_DNA"/>
</dbReference>
<evidence type="ECO:0000313" key="5">
    <source>
        <dbReference type="EMBL" id="CAG2185039.1"/>
    </source>
</evidence>
<feature type="coiled-coil region" evidence="2">
    <location>
        <begin position="130"/>
        <end position="157"/>
    </location>
</feature>
<organism evidence="5 6">
    <name type="scientific">Mytilus edulis</name>
    <name type="common">Blue mussel</name>
    <dbReference type="NCBI Taxonomy" id="6550"/>
    <lineage>
        <taxon>Eukaryota</taxon>
        <taxon>Metazoa</taxon>
        <taxon>Spiralia</taxon>
        <taxon>Lophotrochozoa</taxon>
        <taxon>Mollusca</taxon>
        <taxon>Bivalvia</taxon>
        <taxon>Autobranchia</taxon>
        <taxon>Pteriomorphia</taxon>
        <taxon>Mytilida</taxon>
        <taxon>Mytiloidea</taxon>
        <taxon>Mytilidae</taxon>
        <taxon>Mytilinae</taxon>
        <taxon>Mytilus</taxon>
    </lineage>
</organism>
<comment type="caution">
    <text evidence="5">The sequence shown here is derived from an EMBL/GenBank/DDBJ whole genome shotgun (WGS) entry which is preliminary data.</text>
</comment>
<evidence type="ECO:0000256" key="2">
    <source>
        <dbReference type="SAM" id="Coils"/>
    </source>
</evidence>
<dbReference type="InterPro" id="IPR001969">
    <property type="entry name" value="Aspartic_peptidase_AS"/>
</dbReference>
<dbReference type="SMR" id="A0A8S3PMR3"/>
<keyword evidence="1" id="KW-0863">Zinc-finger</keyword>
<feature type="compositionally biased region" description="Acidic residues" evidence="3">
    <location>
        <begin position="411"/>
        <end position="437"/>
    </location>
</feature>
<keyword evidence="6" id="KW-1185">Reference proteome</keyword>
<dbReference type="PROSITE" id="PS50158">
    <property type="entry name" value="ZF_CCHC"/>
    <property type="match status" value="1"/>
</dbReference>
<evidence type="ECO:0000256" key="3">
    <source>
        <dbReference type="SAM" id="MobiDB-lite"/>
    </source>
</evidence>
<reference evidence="5" key="1">
    <citation type="submission" date="2021-03" db="EMBL/GenBank/DDBJ databases">
        <authorList>
            <person name="Bekaert M."/>
        </authorList>
    </citation>
    <scope>NUCLEOTIDE SEQUENCE</scope>
</reference>
<dbReference type="GO" id="GO:0008270">
    <property type="term" value="F:zinc ion binding"/>
    <property type="evidence" value="ECO:0007669"/>
    <property type="project" value="UniProtKB-KW"/>
</dbReference>
<dbReference type="SUPFAM" id="SSF57756">
    <property type="entry name" value="Retrovirus zinc finger-like domains"/>
    <property type="match status" value="1"/>
</dbReference>
<accession>A0A8S3PMR3</accession>
<gene>
    <name evidence="5" type="ORF">MEDL_652</name>
</gene>
<sequence length="528" mass="60512">MSDYLTEEEIANMVKAFNDMEIRPSASSPEEFKTWLEEYKDDDDALDAYIPRISTFTGDDTNAAKYDIWRPDIKNIGRYKMDSVKEFDLLLKTFRIIEKEHNLGPKKETTPEKKTPIKPKQQTTIENKQIQQLTARINQLTTEIQAMRQTSDESNKEQIRWRRRDTYQQPDETILHHPLYHNKRKTPRSETICWRCKQPGHYAIECIVRLDHSRKTVRALNLQQTFVMEHTTNSDYDTKLDPRLIGSANEVTVILNGLTTKALLDTGSTVSTINADGMSRLPGITNQQETITLDSVKAVCKSTLQCNYVESLTHSSEVLDDIPEVLHGQQIDIREAQKEDPIIRYWLTQVISDVETVTDSEDESFVVMWNEPESEKETDVIVQSDDEIDTVPDEIDVPGNVDDDQVRTSEPDSDSVEDAHDADDELQIQDQNEENDEANSFVQDAPVEESETEDEEDETRDNVVRRSTRTKISTATTKYKDFVAKSAQKTDWMIRAEYLKSAASSGIFSKYGDDVSKAMLKLITKSDD</sequence>
<dbReference type="AlphaFoldDB" id="A0A8S3PMR3"/>
<protein>
    <recommendedName>
        <fullName evidence="4">CCHC-type domain-containing protein</fullName>
    </recommendedName>
</protein>
<dbReference type="PROSITE" id="PS00141">
    <property type="entry name" value="ASP_PROTEASE"/>
    <property type="match status" value="1"/>
</dbReference>
<dbReference type="Proteomes" id="UP000683360">
    <property type="component" value="Unassembled WGS sequence"/>
</dbReference>
<dbReference type="InterPro" id="IPR036875">
    <property type="entry name" value="Znf_CCHC_sf"/>
</dbReference>
<evidence type="ECO:0000259" key="4">
    <source>
        <dbReference type="PROSITE" id="PS50158"/>
    </source>
</evidence>
<dbReference type="GO" id="GO:0003676">
    <property type="term" value="F:nucleic acid binding"/>
    <property type="evidence" value="ECO:0007669"/>
    <property type="project" value="InterPro"/>
</dbReference>
<evidence type="ECO:0000256" key="1">
    <source>
        <dbReference type="PROSITE-ProRule" id="PRU00047"/>
    </source>
</evidence>
<keyword evidence="1" id="KW-0479">Metal-binding</keyword>
<dbReference type="GO" id="GO:0006508">
    <property type="term" value="P:proteolysis"/>
    <property type="evidence" value="ECO:0007669"/>
    <property type="project" value="InterPro"/>
</dbReference>
<dbReference type="InterPro" id="IPR001878">
    <property type="entry name" value="Znf_CCHC"/>
</dbReference>
<feature type="region of interest" description="Disordered" evidence="3">
    <location>
        <begin position="388"/>
        <end position="469"/>
    </location>
</feature>
<dbReference type="SMART" id="SM00343">
    <property type="entry name" value="ZnF_C2HC"/>
    <property type="match status" value="1"/>
</dbReference>
<dbReference type="GO" id="GO:0004190">
    <property type="term" value="F:aspartic-type endopeptidase activity"/>
    <property type="evidence" value="ECO:0007669"/>
    <property type="project" value="InterPro"/>
</dbReference>
<name>A0A8S3PMR3_MYTED</name>